<dbReference type="OrthoDB" id="3176171at2759"/>
<evidence type="ECO:0000256" key="6">
    <source>
        <dbReference type="ARBA" id="ARBA00023175"/>
    </source>
</evidence>
<dbReference type="SMART" id="SM00129">
    <property type="entry name" value="KISc"/>
    <property type="match status" value="1"/>
</dbReference>
<keyword evidence="2" id="KW-0963">Cytoplasm</keyword>
<dbReference type="PROSITE" id="PS00411">
    <property type="entry name" value="KINESIN_MOTOR_1"/>
    <property type="match status" value="1"/>
</dbReference>
<dbReference type="SUPFAM" id="SSF52540">
    <property type="entry name" value="P-loop containing nucleoside triphosphate hydrolases"/>
    <property type="match status" value="1"/>
</dbReference>
<comment type="caution">
    <text evidence="12">The sequence shown here is derived from an EMBL/GenBank/DDBJ whole genome shotgun (WGS) entry which is preliminary data.</text>
</comment>
<evidence type="ECO:0000256" key="1">
    <source>
        <dbReference type="ARBA" id="ARBA00004245"/>
    </source>
</evidence>
<dbReference type="GO" id="GO:0005524">
    <property type="term" value="F:ATP binding"/>
    <property type="evidence" value="ECO:0007669"/>
    <property type="project" value="UniProtKB-UniRule"/>
</dbReference>
<comment type="similarity">
    <text evidence="8 9">Belongs to the TRAFAC class myosin-kinesin ATPase superfamily. Kinesin family.</text>
</comment>
<protein>
    <recommendedName>
        <fullName evidence="9">Kinesin-like protein</fullName>
    </recommendedName>
</protein>
<dbReference type="SUPFAM" id="SSF47769">
    <property type="entry name" value="SAM/Pointed domain"/>
    <property type="match status" value="1"/>
</dbReference>
<dbReference type="EMBL" id="BRYA01000368">
    <property type="protein sequence ID" value="GMI47996.1"/>
    <property type="molecule type" value="Genomic_DNA"/>
</dbReference>
<dbReference type="Gene3D" id="3.40.850.10">
    <property type="entry name" value="Kinesin motor domain"/>
    <property type="match status" value="1"/>
</dbReference>
<reference evidence="13" key="1">
    <citation type="journal article" date="2023" name="Commun. Biol.">
        <title>Genome analysis of Parmales, the sister group of diatoms, reveals the evolutionary specialization of diatoms from phago-mixotrophs to photoautotrophs.</title>
        <authorList>
            <person name="Ban H."/>
            <person name="Sato S."/>
            <person name="Yoshikawa S."/>
            <person name="Yamada K."/>
            <person name="Nakamura Y."/>
            <person name="Ichinomiya M."/>
            <person name="Sato N."/>
            <person name="Blanc-Mathieu R."/>
            <person name="Endo H."/>
            <person name="Kuwata A."/>
            <person name="Ogata H."/>
        </authorList>
    </citation>
    <scope>NUCLEOTIDE SEQUENCE [LARGE SCALE GENOMIC DNA]</scope>
</reference>
<dbReference type="InterPro" id="IPR001752">
    <property type="entry name" value="Kinesin_motor_dom"/>
</dbReference>
<keyword evidence="6 8" id="KW-0505">Motor protein</keyword>
<keyword evidence="5 8" id="KW-0067">ATP-binding</keyword>
<keyword evidence="7" id="KW-0206">Cytoskeleton</keyword>
<feature type="binding site" evidence="8">
    <location>
        <begin position="231"/>
        <end position="238"/>
    </location>
    <ligand>
        <name>ATP</name>
        <dbReference type="ChEBI" id="CHEBI:30616"/>
    </ligand>
</feature>
<evidence type="ECO:0000256" key="10">
    <source>
        <dbReference type="SAM" id="MobiDB-lite"/>
    </source>
</evidence>
<organism evidence="12 13">
    <name type="scientific">Triparma columacea</name>
    <dbReference type="NCBI Taxonomy" id="722753"/>
    <lineage>
        <taxon>Eukaryota</taxon>
        <taxon>Sar</taxon>
        <taxon>Stramenopiles</taxon>
        <taxon>Ochrophyta</taxon>
        <taxon>Bolidophyceae</taxon>
        <taxon>Parmales</taxon>
        <taxon>Triparmaceae</taxon>
        <taxon>Triparma</taxon>
    </lineage>
</organism>
<evidence type="ECO:0000259" key="11">
    <source>
        <dbReference type="PROSITE" id="PS50067"/>
    </source>
</evidence>
<dbReference type="GO" id="GO:0008017">
    <property type="term" value="F:microtubule binding"/>
    <property type="evidence" value="ECO:0007669"/>
    <property type="project" value="InterPro"/>
</dbReference>
<evidence type="ECO:0000256" key="3">
    <source>
        <dbReference type="ARBA" id="ARBA00022701"/>
    </source>
</evidence>
<dbReference type="PANTHER" id="PTHR47971">
    <property type="entry name" value="KINESIN-RELATED PROTEIN 6"/>
    <property type="match status" value="1"/>
</dbReference>
<evidence type="ECO:0000256" key="4">
    <source>
        <dbReference type="ARBA" id="ARBA00022741"/>
    </source>
</evidence>
<gene>
    <name evidence="12" type="ORF">TrCOL_g632</name>
</gene>
<evidence type="ECO:0000256" key="8">
    <source>
        <dbReference type="PROSITE-ProRule" id="PRU00283"/>
    </source>
</evidence>
<dbReference type="PANTHER" id="PTHR47971:SF8">
    <property type="entry name" value="KINESIN-LIKE PROTEIN"/>
    <property type="match status" value="1"/>
</dbReference>
<dbReference type="InterPro" id="IPR013761">
    <property type="entry name" value="SAM/pointed_sf"/>
</dbReference>
<dbReference type="Pfam" id="PF00225">
    <property type="entry name" value="Kinesin"/>
    <property type="match status" value="1"/>
</dbReference>
<dbReference type="GO" id="GO:0003777">
    <property type="term" value="F:microtubule motor activity"/>
    <property type="evidence" value="ECO:0007669"/>
    <property type="project" value="InterPro"/>
</dbReference>
<dbReference type="GO" id="GO:0007018">
    <property type="term" value="P:microtubule-based movement"/>
    <property type="evidence" value="ECO:0007669"/>
    <property type="project" value="InterPro"/>
</dbReference>
<dbReference type="GO" id="GO:0005874">
    <property type="term" value="C:microtubule"/>
    <property type="evidence" value="ECO:0007669"/>
    <property type="project" value="UniProtKB-KW"/>
</dbReference>
<accession>A0A9W7LFH7</accession>
<dbReference type="PROSITE" id="PS50067">
    <property type="entry name" value="KINESIN_MOTOR_2"/>
    <property type="match status" value="1"/>
</dbReference>
<dbReference type="PRINTS" id="PR00380">
    <property type="entry name" value="KINESINHEAVY"/>
</dbReference>
<evidence type="ECO:0000256" key="9">
    <source>
        <dbReference type="RuleBase" id="RU000394"/>
    </source>
</evidence>
<dbReference type="InterPro" id="IPR027417">
    <property type="entry name" value="P-loop_NTPase"/>
</dbReference>
<name>A0A9W7LFH7_9STRA</name>
<dbReference type="GO" id="GO:0007019">
    <property type="term" value="P:microtubule depolymerization"/>
    <property type="evidence" value="ECO:0007669"/>
    <property type="project" value="TreeGrafter"/>
</dbReference>
<evidence type="ECO:0000256" key="2">
    <source>
        <dbReference type="ARBA" id="ARBA00022490"/>
    </source>
</evidence>
<comment type="subcellular location">
    <subcellularLocation>
        <location evidence="1">Cytoplasm</location>
        <location evidence="1">Cytoskeleton</location>
    </subcellularLocation>
</comment>
<evidence type="ECO:0000256" key="7">
    <source>
        <dbReference type="ARBA" id="ARBA00023212"/>
    </source>
</evidence>
<dbReference type="Gene3D" id="1.10.150.50">
    <property type="entry name" value="Transcription Factor, Ets-1"/>
    <property type="match status" value="1"/>
</dbReference>
<proteinExistence type="inferred from homology"/>
<sequence>MASTDHSDLAGALEDVSQMRNPEREALWASTNADARKVLSYRENLLSPAVRSQLVASIANYHGVYWLLRHCQLKKKNCISSELARHIVEYAWAGSGRLVPFVQPLLLRGRKEGEVEDGNDIKLKPPVKPASSKNPKKSAAFSILVRPRPMTSAETAANNYDVISTTSPTSLTLHVGRVHRSGNRLSTEHRRYEFDGVFGEGDGNDEVGEKALGTVAEEQGEGGGRTVICYGQTGTGKTYTFRAVLDVMKKKLAKLKGEEGKAVYITFYEIHGKKCYDLMNERKTIKVLTDANDKVVPLGAKVAKFELRREGEGEEECTRRFDGIIKAALALRSTTSTQRNDVSSRSHSILTITLRDEEEERKVRRKEEERLRLAMEEGGGDERGEEVTSRCVSPPLDVSHPAYGLIRSSLRLVDLAGSEQNVDTGKMAAQDHKESAEINTALMHLKECIRGYGKKGGKYRGHLLTRVLKECFEDRSHRSTVVATVSPAAVDLLHSLNTLNHVAVMQVGKGVKRGTDKGGVKREKEFMLGVVENTSVEVPLCEGGVGFNKPVEIWTPQDVKRWLAVANGGKFGHVVMPAGVDGRALLGLNEKTLGELFDVSQDNVQARGDGEGSTWVISGGEGGGGRRSDWGRELYQALRIEQKYIEKKLIKEGKDSEVTW</sequence>
<evidence type="ECO:0000313" key="12">
    <source>
        <dbReference type="EMBL" id="GMI47996.1"/>
    </source>
</evidence>
<dbReference type="AlphaFoldDB" id="A0A9W7LFH7"/>
<dbReference type="InterPro" id="IPR036961">
    <property type="entry name" value="Kinesin_motor_dom_sf"/>
</dbReference>
<dbReference type="InterPro" id="IPR019821">
    <property type="entry name" value="Kinesin_motor_CS"/>
</dbReference>
<feature type="domain" description="Kinesin motor" evidence="11">
    <location>
        <begin position="140"/>
        <end position="508"/>
    </location>
</feature>
<evidence type="ECO:0000313" key="13">
    <source>
        <dbReference type="Proteomes" id="UP001165065"/>
    </source>
</evidence>
<evidence type="ECO:0000256" key="5">
    <source>
        <dbReference type="ARBA" id="ARBA00022840"/>
    </source>
</evidence>
<keyword evidence="3 9" id="KW-0493">Microtubule</keyword>
<keyword evidence="13" id="KW-1185">Reference proteome</keyword>
<keyword evidence="4 8" id="KW-0547">Nucleotide-binding</keyword>
<dbReference type="Proteomes" id="UP001165065">
    <property type="component" value="Unassembled WGS sequence"/>
</dbReference>
<dbReference type="InterPro" id="IPR027640">
    <property type="entry name" value="Kinesin-like_fam"/>
</dbReference>
<feature type="region of interest" description="Disordered" evidence="10">
    <location>
        <begin position="116"/>
        <end position="135"/>
    </location>
</feature>